<dbReference type="PIRSF" id="PIRSF016184">
    <property type="entry name" value="PhzC_PhzF"/>
    <property type="match status" value="1"/>
</dbReference>
<organism evidence="2 3">
    <name type="scientific">Methylocystis iwaonis</name>
    <dbReference type="NCBI Taxonomy" id="2885079"/>
    <lineage>
        <taxon>Bacteria</taxon>
        <taxon>Pseudomonadati</taxon>
        <taxon>Pseudomonadota</taxon>
        <taxon>Alphaproteobacteria</taxon>
        <taxon>Hyphomicrobiales</taxon>
        <taxon>Methylocystaceae</taxon>
        <taxon>Methylocystis</taxon>
    </lineage>
</organism>
<dbReference type="SUPFAM" id="SSF54506">
    <property type="entry name" value="Diaminopimelate epimerase-like"/>
    <property type="match status" value="1"/>
</dbReference>
<comment type="similarity">
    <text evidence="1">Belongs to the PhzF family.</text>
</comment>
<dbReference type="PANTHER" id="PTHR13774">
    <property type="entry name" value="PHENAZINE BIOSYNTHESIS PROTEIN"/>
    <property type="match status" value="1"/>
</dbReference>
<accession>A0ABM8E3H3</accession>
<evidence type="ECO:0000313" key="2">
    <source>
        <dbReference type="EMBL" id="BDV32562.1"/>
    </source>
</evidence>
<dbReference type="Proteomes" id="UP001317629">
    <property type="component" value="Chromosome"/>
</dbReference>
<dbReference type="PANTHER" id="PTHR13774:SF32">
    <property type="entry name" value="ANTISENSE-ENHANCING SEQUENCE 1"/>
    <property type="match status" value="1"/>
</dbReference>
<reference evidence="2 3" key="1">
    <citation type="journal article" date="2023" name="Int. J. Syst. Evol. Microbiol.">
        <title>Methylocystis iwaonis sp. nov., a type II methane-oxidizing bacterium from surface soil of a rice paddy field in Japan, and emended description of the genus Methylocystis (ex Whittenbury et al. 1970) Bowman et al. 1993.</title>
        <authorList>
            <person name="Kaise H."/>
            <person name="Sawadogo J.B."/>
            <person name="Alam M.S."/>
            <person name="Ueno C."/>
            <person name="Dianou D."/>
            <person name="Shinjo R."/>
            <person name="Asakawa S."/>
        </authorList>
    </citation>
    <scope>NUCLEOTIDE SEQUENCE [LARGE SCALE GENOMIC DNA]</scope>
    <source>
        <strain evidence="2 3">SS37A-Re</strain>
    </source>
</reference>
<sequence length="303" mass="32477">MTRSLSYHLLDVFTDRRFAGNPLAVVELDAPLRDAEMQDVAREFNLSETVFLSEPRDSTNSGRIRIFTPKRELPFAGHPTIGAAALLAEQRAGELLSRHGIVVALEAQIGVLRCEALRGFGKATYVEVTPPFTPQRHDGAPSAAALATALSLSVEDIGFGAHVPVVYAAGPAFVFVPLRSREVLDRARRSPDAFSAALGAAVGAYLYTRETVDTACAINARMFANGVGIDEDPATGAAAAAFAGVALEFERPADGEHQLFIEQGHAMGRPSRITLRMAVENRELTRIALGGQVVRVGQGRLFI</sequence>
<dbReference type="NCBIfam" id="TIGR00654">
    <property type="entry name" value="PhzF_family"/>
    <property type="match status" value="1"/>
</dbReference>
<name>A0ABM8E3H3_9HYPH</name>
<dbReference type="RefSeq" id="WP_281929676.1">
    <property type="nucleotide sequence ID" value="NZ_AP027142.1"/>
</dbReference>
<gene>
    <name evidence="2" type="ORF">SS37A_00910</name>
</gene>
<evidence type="ECO:0000313" key="3">
    <source>
        <dbReference type="Proteomes" id="UP001317629"/>
    </source>
</evidence>
<dbReference type="EMBL" id="AP027142">
    <property type="protein sequence ID" value="BDV32562.1"/>
    <property type="molecule type" value="Genomic_DNA"/>
</dbReference>
<keyword evidence="3" id="KW-1185">Reference proteome</keyword>
<evidence type="ECO:0000256" key="1">
    <source>
        <dbReference type="ARBA" id="ARBA00008270"/>
    </source>
</evidence>
<dbReference type="Gene3D" id="3.10.310.10">
    <property type="entry name" value="Diaminopimelate Epimerase, Chain A, domain 1"/>
    <property type="match status" value="2"/>
</dbReference>
<protein>
    <submittedName>
        <fullName evidence="2">Phenazine biosynthesis protein PhzF</fullName>
    </submittedName>
</protein>
<proteinExistence type="inferred from homology"/>
<dbReference type="InterPro" id="IPR003719">
    <property type="entry name" value="Phenazine_PhzF-like"/>
</dbReference>
<dbReference type="Pfam" id="PF02567">
    <property type="entry name" value="PhzC-PhzF"/>
    <property type="match status" value="1"/>
</dbReference>